<dbReference type="InterPro" id="IPR036345">
    <property type="entry name" value="ExoRNase_PH_dom2_sf"/>
</dbReference>
<dbReference type="OrthoDB" id="437922at2759"/>
<dbReference type="AlphaFoldDB" id="A0A2U1N668"/>
<dbReference type="PANTHER" id="PTHR11252">
    <property type="entry name" value="POLYRIBONUCLEOTIDE NUCLEOTIDYLTRANSFERASE"/>
    <property type="match status" value="1"/>
</dbReference>
<feature type="domain" description="Exoribonuclease phosphorolytic" evidence="1">
    <location>
        <begin position="16"/>
        <end position="65"/>
    </location>
</feature>
<dbReference type="GO" id="GO:0000175">
    <property type="term" value="F:3'-5'-RNA exonuclease activity"/>
    <property type="evidence" value="ECO:0007669"/>
    <property type="project" value="TreeGrafter"/>
</dbReference>
<dbReference type="InterPro" id="IPR012162">
    <property type="entry name" value="PNPase"/>
</dbReference>
<reference evidence="2 3" key="1">
    <citation type="journal article" date="2018" name="Mol. Plant">
        <title>The genome of Artemisia annua provides insight into the evolution of Asteraceae family and artemisinin biosynthesis.</title>
        <authorList>
            <person name="Shen Q."/>
            <person name="Zhang L."/>
            <person name="Liao Z."/>
            <person name="Wang S."/>
            <person name="Yan T."/>
            <person name="Shi P."/>
            <person name="Liu M."/>
            <person name="Fu X."/>
            <person name="Pan Q."/>
            <person name="Wang Y."/>
            <person name="Lv Z."/>
            <person name="Lu X."/>
            <person name="Zhang F."/>
            <person name="Jiang W."/>
            <person name="Ma Y."/>
            <person name="Chen M."/>
            <person name="Hao X."/>
            <person name="Li L."/>
            <person name="Tang Y."/>
            <person name="Lv G."/>
            <person name="Zhou Y."/>
            <person name="Sun X."/>
            <person name="Brodelius P.E."/>
            <person name="Rose J.K.C."/>
            <person name="Tang K."/>
        </authorList>
    </citation>
    <scope>NUCLEOTIDE SEQUENCE [LARGE SCALE GENOMIC DNA]</scope>
    <source>
        <strain evidence="3">cv. Huhao1</strain>
        <tissue evidence="2">Leaf</tissue>
    </source>
</reference>
<dbReference type="GO" id="GO:0004654">
    <property type="term" value="F:polyribonucleotide nucleotidyltransferase activity"/>
    <property type="evidence" value="ECO:0007669"/>
    <property type="project" value="InterPro"/>
</dbReference>
<proteinExistence type="predicted"/>
<evidence type="ECO:0000313" key="3">
    <source>
        <dbReference type="Proteomes" id="UP000245207"/>
    </source>
</evidence>
<dbReference type="GO" id="GO:0003723">
    <property type="term" value="F:RNA binding"/>
    <property type="evidence" value="ECO:0007669"/>
    <property type="project" value="InterPro"/>
</dbReference>
<protein>
    <submittedName>
        <fullName evidence="2">Exoribonuclease, phosphorolytic domain 1</fullName>
    </submittedName>
</protein>
<dbReference type="GO" id="GO:0009570">
    <property type="term" value="C:chloroplast stroma"/>
    <property type="evidence" value="ECO:0007669"/>
    <property type="project" value="TreeGrafter"/>
</dbReference>
<dbReference type="GO" id="GO:0000965">
    <property type="term" value="P:mitochondrial RNA 3'-end processing"/>
    <property type="evidence" value="ECO:0007669"/>
    <property type="project" value="TreeGrafter"/>
</dbReference>
<name>A0A2U1N668_ARTAN</name>
<evidence type="ECO:0000313" key="2">
    <source>
        <dbReference type="EMBL" id="PWA69008.1"/>
    </source>
</evidence>
<keyword evidence="3" id="KW-1185">Reference proteome</keyword>
<dbReference type="Pfam" id="PF03725">
    <property type="entry name" value="RNase_PH_C"/>
    <property type="match status" value="1"/>
</dbReference>
<dbReference type="PANTHER" id="PTHR11252:SF0">
    <property type="entry name" value="POLYRIBONUCLEOTIDE NUCLEOTIDYLTRANSFERASE 1, MITOCHONDRIAL"/>
    <property type="match status" value="1"/>
</dbReference>
<dbReference type="GO" id="GO:0005829">
    <property type="term" value="C:cytosol"/>
    <property type="evidence" value="ECO:0007669"/>
    <property type="project" value="TreeGrafter"/>
</dbReference>
<sequence>MKEKAENDVDVLSYDGLIGDKVVVNGIIKEMEDSKLDLMLAGSESKIFMIEGYCDFLPEEKLVQAPLAKASAPSLLQQANGWPKQMTNTCQQHQLKKERYVPQQNFTSINPRLVNI</sequence>
<dbReference type="InterPro" id="IPR015847">
    <property type="entry name" value="ExoRNase_PH_dom2"/>
</dbReference>
<gene>
    <name evidence="2" type="ORF">CTI12_AA281370</name>
</gene>
<dbReference type="STRING" id="35608.A0A2U1N668"/>
<dbReference type="GO" id="GO:0000958">
    <property type="term" value="P:mitochondrial mRNA catabolic process"/>
    <property type="evidence" value="ECO:0007669"/>
    <property type="project" value="TreeGrafter"/>
</dbReference>
<dbReference type="SUPFAM" id="SSF55666">
    <property type="entry name" value="Ribonuclease PH domain 2-like"/>
    <property type="match status" value="1"/>
</dbReference>
<accession>A0A2U1N668</accession>
<dbReference type="Proteomes" id="UP000245207">
    <property type="component" value="Unassembled WGS sequence"/>
</dbReference>
<evidence type="ECO:0000259" key="1">
    <source>
        <dbReference type="Pfam" id="PF03725"/>
    </source>
</evidence>
<dbReference type="GO" id="GO:0005739">
    <property type="term" value="C:mitochondrion"/>
    <property type="evidence" value="ECO:0007669"/>
    <property type="project" value="TreeGrafter"/>
</dbReference>
<comment type="caution">
    <text evidence="2">The sequence shown here is derived from an EMBL/GenBank/DDBJ whole genome shotgun (WGS) entry which is preliminary data.</text>
</comment>
<dbReference type="Gene3D" id="3.30.230.70">
    <property type="entry name" value="GHMP Kinase, N-terminal domain"/>
    <property type="match status" value="1"/>
</dbReference>
<dbReference type="InterPro" id="IPR027408">
    <property type="entry name" value="PNPase/RNase_PH_dom_sf"/>
</dbReference>
<dbReference type="EMBL" id="PKPP01003523">
    <property type="protein sequence ID" value="PWA69008.1"/>
    <property type="molecule type" value="Genomic_DNA"/>
</dbReference>
<organism evidence="2 3">
    <name type="scientific">Artemisia annua</name>
    <name type="common">Sweet wormwood</name>
    <dbReference type="NCBI Taxonomy" id="35608"/>
    <lineage>
        <taxon>Eukaryota</taxon>
        <taxon>Viridiplantae</taxon>
        <taxon>Streptophyta</taxon>
        <taxon>Embryophyta</taxon>
        <taxon>Tracheophyta</taxon>
        <taxon>Spermatophyta</taxon>
        <taxon>Magnoliopsida</taxon>
        <taxon>eudicotyledons</taxon>
        <taxon>Gunneridae</taxon>
        <taxon>Pentapetalae</taxon>
        <taxon>asterids</taxon>
        <taxon>campanulids</taxon>
        <taxon>Asterales</taxon>
        <taxon>Asteraceae</taxon>
        <taxon>Asteroideae</taxon>
        <taxon>Anthemideae</taxon>
        <taxon>Artemisiinae</taxon>
        <taxon>Artemisia</taxon>
    </lineage>
</organism>